<feature type="compositionally biased region" description="Basic and acidic residues" evidence="1">
    <location>
        <begin position="125"/>
        <end position="137"/>
    </location>
</feature>
<dbReference type="PANTHER" id="PTHR14742">
    <property type="entry name" value="RIBONUCLEASE P SUBUNIT P21"/>
    <property type="match status" value="1"/>
</dbReference>
<organism evidence="2 3">
    <name type="scientific">Pneumocystis wakefieldiae</name>
    <dbReference type="NCBI Taxonomy" id="38082"/>
    <lineage>
        <taxon>Eukaryota</taxon>
        <taxon>Fungi</taxon>
        <taxon>Dikarya</taxon>
        <taxon>Ascomycota</taxon>
        <taxon>Taphrinomycotina</taxon>
        <taxon>Pneumocystomycetes</taxon>
        <taxon>Pneumocystaceae</taxon>
        <taxon>Pneumocystis</taxon>
    </lineage>
</organism>
<evidence type="ECO:0000313" key="3">
    <source>
        <dbReference type="Proteomes" id="UP000663699"/>
    </source>
</evidence>
<feature type="compositionally biased region" description="Basic residues" evidence="1">
    <location>
        <begin position="138"/>
        <end position="147"/>
    </location>
</feature>
<dbReference type="Gene3D" id="6.20.50.20">
    <property type="match status" value="1"/>
</dbReference>
<keyword evidence="3" id="KW-1185">Reference proteome</keyword>
<dbReference type="InterPro" id="IPR007175">
    <property type="entry name" value="Rpr2/Snm1/Rpp21"/>
</dbReference>
<dbReference type="OrthoDB" id="5363417at2759"/>
<sequence length="182" mass="21896">MNTSSLAQLQHLRRLSYSAFPFSFELSSYFMSLFYENIRHHGISLSEIQDKTACLSCGIIWIPGWTCTIRLRRSSTKRYWRQKKMKIQYPKLNYWVEYKCKRCDRITKFQRENYIIKKQNTDIRPERPLETSKEAQTHSKRNANSRRRKKIRLGGLEGMIDRIEKEEIKNMEKGLSLEDFML</sequence>
<dbReference type="Proteomes" id="UP000663699">
    <property type="component" value="Chromosome 5"/>
</dbReference>
<name>A0A899FTK8_9ASCO</name>
<feature type="region of interest" description="Disordered" evidence="1">
    <location>
        <begin position="125"/>
        <end position="147"/>
    </location>
</feature>
<accession>A0A899FTK8</accession>
<dbReference type="EMBL" id="CP054536">
    <property type="protein sequence ID" value="QSL65111.1"/>
    <property type="molecule type" value="Genomic_DNA"/>
</dbReference>
<dbReference type="PANTHER" id="PTHR14742:SF3">
    <property type="entry name" value="RIBONUCLEASE MRP PROTEIN SUBUNIT SNM1"/>
    <property type="match status" value="1"/>
</dbReference>
<reference evidence="2" key="1">
    <citation type="submission" date="2020-06" db="EMBL/GenBank/DDBJ databases">
        <title>Genomes of multiple members of Pneumocystis genus reveal paths to human pathogen Pneumocystis jirovecii.</title>
        <authorList>
            <person name="Cisse O.H."/>
            <person name="Ma L."/>
            <person name="Dekker J."/>
            <person name="Khil P."/>
            <person name="Jo J."/>
            <person name="Brenchley J."/>
            <person name="Blair R."/>
            <person name="Pahar B."/>
            <person name="Chabe M."/>
            <person name="Van Rompay K.A."/>
            <person name="Keesler R."/>
            <person name="Sukura A."/>
            <person name="Hirsch V."/>
            <person name="Kutty G."/>
            <person name="Liu Y."/>
            <person name="Peng L."/>
            <person name="Chen J."/>
            <person name="Song J."/>
            <person name="Weissenbacher-Lang C."/>
            <person name="Xu J."/>
            <person name="Upham N.S."/>
            <person name="Stajich J.E."/>
            <person name="Cuomo C.A."/>
            <person name="Cushion M.T."/>
            <person name="Kovacs J.A."/>
        </authorList>
    </citation>
    <scope>NUCLEOTIDE SEQUENCE</scope>
    <source>
        <strain evidence="2">2A</strain>
    </source>
</reference>
<dbReference type="GO" id="GO:0005655">
    <property type="term" value="C:nucleolar ribonuclease P complex"/>
    <property type="evidence" value="ECO:0007669"/>
    <property type="project" value="TreeGrafter"/>
</dbReference>
<dbReference type="AlphaFoldDB" id="A0A899FTK8"/>
<evidence type="ECO:0000256" key="1">
    <source>
        <dbReference type="SAM" id="MobiDB-lite"/>
    </source>
</evidence>
<dbReference type="GO" id="GO:0008033">
    <property type="term" value="P:tRNA processing"/>
    <property type="evidence" value="ECO:0007669"/>
    <property type="project" value="TreeGrafter"/>
</dbReference>
<protein>
    <submittedName>
        <fullName evidence="2">Uncharacterized protein</fullName>
    </submittedName>
</protein>
<dbReference type="Pfam" id="PF04032">
    <property type="entry name" value="Rpr2"/>
    <property type="match status" value="1"/>
</dbReference>
<gene>
    <name evidence="2" type="ORF">MERGE_002416</name>
</gene>
<evidence type="ECO:0000313" key="2">
    <source>
        <dbReference type="EMBL" id="QSL65111.1"/>
    </source>
</evidence>
<proteinExistence type="predicted"/>